<proteinExistence type="inferred from homology"/>
<feature type="region of interest" description="Disordered" evidence="3">
    <location>
        <begin position="66"/>
        <end position="123"/>
    </location>
</feature>
<organism evidence="4 5">
    <name type="scientific">Echinostoma caproni</name>
    <dbReference type="NCBI Taxonomy" id="27848"/>
    <lineage>
        <taxon>Eukaryota</taxon>
        <taxon>Metazoa</taxon>
        <taxon>Spiralia</taxon>
        <taxon>Lophotrochozoa</taxon>
        <taxon>Platyhelminthes</taxon>
        <taxon>Trematoda</taxon>
        <taxon>Digenea</taxon>
        <taxon>Plagiorchiida</taxon>
        <taxon>Echinostomata</taxon>
        <taxon>Echinostomatoidea</taxon>
        <taxon>Echinostomatidae</taxon>
        <taxon>Echinostoma</taxon>
    </lineage>
</organism>
<reference evidence="4 5" key="1">
    <citation type="submission" date="2018-11" db="EMBL/GenBank/DDBJ databases">
        <authorList>
            <consortium name="Pathogen Informatics"/>
        </authorList>
    </citation>
    <scope>NUCLEOTIDE SEQUENCE [LARGE SCALE GENOMIC DNA]</scope>
    <source>
        <strain evidence="4 5">Egypt</strain>
    </source>
</reference>
<name>A0A3P8G6W4_9TREM</name>
<dbReference type="EMBL" id="UZAN01046543">
    <property type="protein sequence ID" value="VDP84282.1"/>
    <property type="molecule type" value="Genomic_DNA"/>
</dbReference>
<accession>A0A3P8G6W4</accession>
<dbReference type="Proteomes" id="UP000272942">
    <property type="component" value="Unassembled WGS sequence"/>
</dbReference>
<evidence type="ECO:0000256" key="1">
    <source>
        <dbReference type="ARBA" id="ARBA00008275"/>
    </source>
</evidence>
<evidence type="ECO:0000313" key="5">
    <source>
        <dbReference type="Proteomes" id="UP000272942"/>
    </source>
</evidence>
<protein>
    <submittedName>
        <fullName evidence="4">Uncharacterized protein</fullName>
    </submittedName>
</protein>
<dbReference type="Pfam" id="PF09738">
    <property type="entry name" value="LRRFIP"/>
    <property type="match status" value="1"/>
</dbReference>
<evidence type="ECO:0000256" key="3">
    <source>
        <dbReference type="SAM" id="MobiDB-lite"/>
    </source>
</evidence>
<comment type="similarity">
    <text evidence="1">Belongs to the LRRFIP family.</text>
</comment>
<sequence length="149" mass="16593">MLKDKLEDLTDFNASLHKAFLEKKRDLAYERMQVAELNHRLEFARKQIEARDQLLIDHDLILLGGSGVDDAPPLPDDQKPPPDADDDILTNTTGNRIEKSEKRVPNGFSEHGQSKKESPPTMALISKSTAELLNSLGESDLGNSISLFI</sequence>
<evidence type="ECO:0000313" key="4">
    <source>
        <dbReference type="EMBL" id="VDP84282.1"/>
    </source>
</evidence>
<gene>
    <name evidence="4" type="ORF">ECPE_LOCUS8839</name>
</gene>
<dbReference type="GO" id="GO:0006355">
    <property type="term" value="P:regulation of DNA-templated transcription"/>
    <property type="evidence" value="ECO:0007669"/>
    <property type="project" value="InterPro"/>
</dbReference>
<keyword evidence="2" id="KW-0175">Coiled coil</keyword>
<evidence type="ECO:0000256" key="2">
    <source>
        <dbReference type="ARBA" id="ARBA00023054"/>
    </source>
</evidence>
<dbReference type="InterPro" id="IPR019139">
    <property type="entry name" value="LRRFIP1/2"/>
</dbReference>
<dbReference type="OrthoDB" id="10028421at2759"/>
<keyword evidence="5" id="KW-1185">Reference proteome</keyword>
<dbReference type="AlphaFoldDB" id="A0A3P8G6W4"/>